<dbReference type="SUPFAM" id="SSF46785">
    <property type="entry name" value="Winged helix' DNA-binding domain"/>
    <property type="match status" value="1"/>
</dbReference>
<dbReference type="GO" id="GO:0003677">
    <property type="term" value="F:DNA binding"/>
    <property type="evidence" value="ECO:0007669"/>
    <property type="project" value="UniProtKB-KW"/>
</dbReference>
<dbReference type="PANTHER" id="PTHR33164:SF95">
    <property type="entry name" value="TRANSCRIPTIONAL REGULATOR"/>
    <property type="match status" value="1"/>
</dbReference>
<name>A0ABS4EIQ5_9HYPH</name>
<keyword evidence="2" id="KW-0238">DNA-binding</keyword>
<dbReference type="InterPro" id="IPR036388">
    <property type="entry name" value="WH-like_DNA-bd_sf"/>
</dbReference>
<organism evidence="2 3">
    <name type="scientific">Rhizobium herbae</name>
    <dbReference type="NCBI Taxonomy" id="508661"/>
    <lineage>
        <taxon>Bacteria</taxon>
        <taxon>Pseudomonadati</taxon>
        <taxon>Pseudomonadota</taxon>
        <taxon>Alphaproteobacteria</taxon>
        <taxon>Hyphomicrobiales</taxon>
        <taxon>Rhizobiaceae</taxon>
        <taxon>Rhizobium/Agrobacterium group</taxon>
        <taxon>Rhizobium</taxon>
    </lineage>
</organism>
<dbReference type="InterPro" id="IPR036390">
    <property type="entry name" value="WH_DNA-bd_sf"/>
</dbReference>
<feature type="domain" description="HTH marR-type" evidence="1">
    <location>
        <begin position="33"/>
        <end position="163"/>
    </location>
</feature>
<dbReference type="Pfam" id="PF01047">
    <property type="entry name" value="MarR"/>
    <property type="match status" value="1"/>
</dbReference>
<reference evidence="2 3" key="1">
    <citation type="submission" date="2021-03" db="EMBL/GenBank/DDBJ databases">
        <title>Genomic Encyclopedia of Type Strains, Phase IV (KMG-IV): sequencing the most valuable type-strain genomes for metagenomic binning, comparative biology and taxonomic classification.</title>
        <authorList>
            <person name="Goeker M."/>
        </authorList>
    </citation>
    <scope>NUCLEOTIDE SEQUENCE [LARGE SCALE GENOMIC DNA]</scope>
    <source>
        <strain evidence="2 3">DSM 26427</strain>
    </source>
</reference>
<dbReference type="Gene3D" id="1.10.10.10">
    <property type="entry name" value="Winged helix-like DNA-binding domain superfamily/Winged helix DNA-binding domain"/>
    <property type="match status" value="1"/>
</dbReference>
<dbReference type="SMART" id="SM00347">
    <property type="entry name" value="HTH_MARR"/>
    <property type="match status" value="1"/>
</dbReference>
<evidence type="ECO:0000313" key="3">
    <source>
        <dbReference type="Proteomes" id="UP000823786"/>
    </source>
</evidence>
<dbReference type="Proteomes" id="UP000823786">
    <property type="component" value="Unassembled WGS sequence"/>
</dbReference>
<dbReference type="RefSeq" id="WP_209849501.1">
    <property type="nucleotide sequence ID" value="NZ_JAGGJV010000002.1"/>
</dbReference>
<dbReference type="InterPro" id="IPR039422">
    <property type="entry name" value="MarR/SlyA-like"/>
</dbReference>
<gene>
    <name evidence="2" type="ORF">J2Z75_001321</name>
</gene>
<evidence type="ECO:0000313" key="2">
    <source>
        <dbReference type="EMBL" id="MBP1857825.1"/>
    </source>
</evidence>
<protein>
    <submittedName>
        <fullName evidence="2">DNA-binding MarR family transcriptional regulator</fullName>
    </submittedName>
</protein>
<dbReference type="EMBL" id="JAGGJV010000002">
    <property type="protein sequence ID" value="MBP1857825.1"/>
    <property type="molecule type" value="Genomic_DNA"/>
</dbReference>
<comment type="caution">
    <text evidence="2">The sequence shown here is derived from an EMBL/GenBank/DDBJ whole genome shotgun (WGS) entry which is preliminary data.</text>
</comment>
<proteinExistence type="predicted"/>
<accession>A0ABS4EIQ5</accession>
<keyword evidence="3" id="KW-1185">Reference proteome</keyword>
<evidence type="ECO:0000259" key="1">
    <source>
        <dbReference type="PROSITE" id="PS50995"/>
    </source>
</evidence>
<dbReference type="InterPro" id="IPR000835">
    <property type="entry name" value="HTH_MarR-typ"/>
</dbReference>
<sequence length="163" mass="17777">MNGPFEQQPARSVDSPAEETSAISANGSAYVLGEQIGFFLRQANQRHVAIFADMIAEKLTTTQWAALVKLKDLQPCSQGNLGRETAMDMATIKGVVDRLVKRGLVNTAPDAVDARRLVLTLTREGEDTIARNLAQALDVSQRTLGPLSPAERMMLIELLQKIC</sequence>
<dbReference type="PROSITE" id="PS50995">
    <property type="entry name" value="HTH_MARR_2"/>
    <property type="match status" value="1"/>
</dbReference>
<dbReference type="PANTHER" id="PTHR33164">
    <property type="entry name" value="TRANSCRIPTIONAL REGULATOR, MARR FAMILY"/>
    <property type="match status" value="1"/>
</dbReference>